<evidence type="ECO:0000256" key="3">
    <source>
        <dbReference type="ARBA" id="ARBA00022448"/>
    </source>
</evidence>
<evidence type="ECO:0000259" key="6">
    <source>
        <dbReference type="PROSITE" id="PS51012"/>
    </source>
</evidence>
<dbReference type="PRINTS" id="PR00164">
    <property type="entry name" value="ABC2TRNSPORT"/>
</dbReference>
<keyword evidence="5" id="KW-0472">Membrane</keyword>
<comment type="similarity">
    <text evidence="2 5">Belongs to the ABC-2 integral membrane protein family.</text>
</comment>
<comment type="caution">
    <text evidence="7">The sequence shown here is derived from an EMBL/GenBank/DDBJ whole genome shotgun (WGS) entry which is preliminary data.</text>
</comment>
<sequence length="306" mass="34423">MSTETERRGAPAGPWDDSALAEREPFRELIAEGELRAVGVRPSIGAYLRDIWARRHFLVYDARSRVLTKNSKHRLGSVWLVGKPVLDAAFFFVIFGLVLQIDRGIENYPGFIIIGVLLFRYTANSMTQSASLMHSNRAMIHAFSFPRASLVISLALRELFAVVPLLAAVFVMLMIIPPHEFPSLSWLMVLPLVPLQALMNLGVSFIVARIGVSLPDISFGFNFLSRVLMYGSGVIFPIERFISHPAIYEVMTNNPLFILLNMYRTMLLDHTVPPLGDWLTIAAWGAGLTVVGFLMFWKAEERYGRH</sequence>
<name>A0A9X2HI88_9MICC</name>
<dbReference type="InterPro" id="IPR047817">
    <property type="entry name" value="ABC2_TM_bact-type"/>
</dbReference>
<feature type="transmembrane region" description="Helical" evidence="5">
    <location>
        <begin position="219"/>
        <end position="238"/>
    </location>
</feature>
<keyword evidence="4" id="KW-0997">Cell inner membrane</keyword>
<keyword evidence="5" id="KW-0812">Transmembrane</keyword>
<dbReference type="AlphaFoldDB" id="A0A9X2HI88"/>
<feature type="transmembrane region" description="Helical" evidence="5">
    <location>
        <begin position="107"/>
        <end position="123"/>
    </location>
</feature>
<keyword evidence="3 5" id="KW-0813">Transport</keyword>
<proteinExistence type="inferred from homology"/>
<feature type="transmembrane region" description="Helical" evidence="5">
    <location>
        <begin position="78"/>
        <end position="101"/>
    </location>
</feature>
<evidence type="ECO:0000256" key="1">
    <source>
        <dbReference type="ARBA" id="ARBA00004429"/>
    </source>
</evidence>
<organism evidence="7 8">
    <name type="scientific">Rothia santali</name>
    <dbReference type="NCBI Taxonomy" id="2949643"/>
    <lineage>
        <taxon>Bacteria</taxon>
        <taxon>Bacillati</taxon>
        <taxon>Actinomycetota</taxon>
        <taxon>Actinomycetes</taxon>
        <taxon>Micrococcales</taxon>
        <taxon>Micrococcaceae</taxon>
        <taxon>Rothia</taxon>
    </lineage>
</organism>
<keyword evidence="8" id="KW-1185">Reference proteome</keyword>
<keyword evidence="5" id="KW-1133">Transmembrane helix</keyword>
<dbReference type="PANTHER" id="PTHR30413:SF8">
    <property type="entry name" value="TRANSPORT PERMEASE PROTEIN"/>
    <property type="match status" value="1"/>
</dbReference>
<dbReference type="EMBL" id="JANAFB010000020">
    <property type="protein sequence ID" value="MCP3426196.1"/>
    <property type="molecule type" value="Genomic_DNA"/>
</dbReference>
<dbReference type="InterPro" id="IPR000412">
    <property type="entry name" value="ABC_2_transport"/>
</dbReference>
<feature type="transmembrane region" description="Helical" evidence="5">
    <location>
        <begin position="159"/>
        <end position="178"/>
    </location>
</feature>
<evidence type="ECO:0000256" key="2">
    <source>
        <dbReference type="ARBA" id="ARBA00007783"/>
    </source>
</evidence>
<dbReference type="GO" id="GO:0043190">
    <property type="term" value="C:ATP-binding cassette (ABC) transporter complex"/>
    <property type="evidence" value="ECO:0007669"/>
    <property type="project" value="InterPro"/>
</dbReference>
<evidence type="ECO:0000256" key="5">
    <source>
        <dbReference type="RuleBase" id="RU361157"/>
    </source>
</evidence>
<accession>A0A9X2HI88</accession>
<keyword evidence="5" id="KW-1003">Cell membrane</keyword>
<protein>
    <recommendedName>
        <fullName evidence="5">Transport permease protein</fullName>
    </recommendedName>
</protein>
<gene>
    <name evidence="7" type="ORF">NBM05_09295</name>
</gene>
<evidence type="ECO:0000256" key="4">
    <source>
        <dbReference type="ARBA" id="ARBA00022519"/>
    </source>
</evidence>
<comment type="subcellular location">
    <subcellularLocation>
        <location evidence="1">Cell inner membrane</location>
        <topology evidence="1">Multi-pass membrane protein</topology>
    </subcellularLocation>
    <subcellularLocation>
        <location evidence="5">Cell membrane</location>
        <topology evidence="5">Multi-pass membrane protein</topology>
    </subcellularLocation>
</comment>
<reference evidence="7" key="1">
    <citation type="submission" date="2022-06" db="EMBL/GenBank/DDBJ databases">
        <title>Rothia sp. isolated from sandalwood seedling.</title>
        <authorList>
            <person name="Tuikhar N."/>
            <person name="Kirdat K."/>
            <person name="Thorat V."/>
            <person name="Swetha P."/>
            <person name="Padma S."/>
            <person name="Sundararaj R."/>
            <person name="Yadav A."/>
        </authorList>
    </citation>
    <scope>NUCLEOTIDE SEQUENCE</scope>
    <source>
        <strain evidence="7">AR01</strain>
    </source>
</reference>
<feature type="transmembrane region" description="Helical" evidence="5">
    <location>
        <begin position="184"/>
        <end position="207"/>
    </location>
</feature>
<dbReference type="PANTHER" id="PTHR30413">
    <property type="entry name" value="INNER MEMBRANE TRANSPORT PERMEASE"/>
    <property type="match status" value="1"/>
</dbReference>
<dbReference type="PROSITE" id="PS51012">
    <property type="entry name" value="ABC_TM2"/>
    <property type="match status" value="1"/>
</dbReference>
<evidence type="ECO:0000313" key="8">
    <source>
        <dbReference type="Proteomes" id="UP001139502"/>
    </source>
</evidence>
<dbReference type="GO" id="GO:0015920">
    <property type="term" value="P:lipopolysaccharide transport"/>
    <property type="evidence" value="ECO:0007669"/>
    <property type="project" value="TreeGrafter"/>
</dbReference>
<evidence type="ECO:0000313" key="7">
    <source>
        <dbReference type="EMBL" id="MCP3426196.1"/>
    </source>
</evidence>
<dbReference type="GO" id="GO:0140359">
    <property type="term" value="F:ABC-type transporter activity"/>
    <property type="evidence" value="ECO:0007669"/>
    <property type="project" value="InterPro"/>
</dbReference>
<dbReference type="Proteomes" id="UP001139502">
    <property type="component" value="Unassembled WGS sequence"/>
</dbReference>
<feature type="transmembrane region" description="Helical" evidence="5">
    <location>
        <begin position="278"/>
        <end position="297"/>
    </location>
</feature>
<feature type="domain" description="ABC transmembrane type-2" evidence="6">
    <location>
        <begin position="75"/>
        <end position="299"/>
    </location>
</feature>
<dbReference type="RefSeq" id="WP_254166747.1">
    <property type="nucleotide sequence ID" value="NZ_JANAFB010000020.1"/>
</dbReference>